<comment type="caution">
    <text evidence="1">The sequence shown here is derived from an EMBL/GenBank/DDBJ whole genome shotgun (WGS) entry which is preliminary data.</text>
</comment>
<reference evidence="2" key="1">
    <citation type="submission" date="2019-01" db="EMBL/GenBank/DDBJ databases">
        <title>Cytophagaceae bacterium strain CAR-16.</title>
        <authorList>
            <person name="Chen W.-M."/>
        </authorList>
    </citation>
    <scope>NUCLEOTIDE SEQUENCE [LARGE SCALE GENOMIC DNA]</scope>
    <source>
        <strain evidence="2">WWJ-16</strain>
    </source>
</reference>
<gene>
    <name evidence="1" type="ORF">EQG61_13660</name>
</gene>
<dbReference type="EMBL" id="SBKN01000013">
    <property type="protein sequence ID" value="RXR18873.1"/>
    <property type="molecule type" value="Genomic_DNA"/>
</dbReference>
<dbReference type="OrthoDB" id="1378815at2"/>
<protein>
    <recommendedName>
        <fullName evidence="3">Tetratricopeptide repeat protein</fullName>
    </recommendedName>
</protein>
<keyword evidence="2" id="KW-1185">Reference proteome</keyword>
<organism evidence="1 2">
    <name type="scientific">Flavobacterium stagni</name>
    <dbReference type="NCBI Taxonomy" id="2506421"/>
    <lineage>
        <taxon>Bacteria</taxon>
        <taxon>Pseudomonadati</taxon>
        <taxon>Bacteroidota</taxon>
        <taxon>Flavobacteriia</taxon>
        <taxon>Flavobacteriales</taxon>
        <taxon>Flavobacteriaceae</taxon>
        <taxon>Flavobacterium</taxon>
    </lineage>
</organism>
<dbReference type="Proteomes" id="UP000289857">
    <property type="component" value="Unassembled WGS sequence"/>
</dbReference>
<proteinExistence type="predicted"/>
<dbReference type="RefSeq" id="WP_129462510.1">
    <property type="nucleotide sequence ID" value="NZ_SBKN01000013.1"/>
</dbReference>
<dbReference type="AlphaFoldDB" id="A0A4Q1K1K3"/>
<evidence type="ECO:0000313" key="2">
    <source>
        <dbReference type="Proteomes" id="UP000289857"/>
    </source>
</evidence>
<name>A0A4Q1K1K3_9FLAO</name>
<accession>A0A4Q1K1K3</accession>
<evidence type="ECO:0008006" key="3">
    <source>
        <dbReference type="Google" id="ProtNLM"/>
    </source>
</evidence>
<evidence type="ECO:0000313" key="1">
    <source>
        <dbReference type="EMBL" id="RXR18873.1"/>
    </source>
</evidence>
<sequence>MRIFAFILTFFYFIFTNAQVNEFTESELRTKADSEMAEYIEGMHESDSLKLRQKTYDSFSLLIKKFPKSENLSFYLYTKGCLADKKEEAKSCFKEVIQINSWSYYVIQSYVRLSWFAVKDKDFKLALQYLDSIEKMEQPNFHCGVELESYQSQLKNIRQECEKGLKTNTATNSR</sequence>